<evidence type="ECO:0000256" key="11">
    <source>
        <dbReference type="SAM" id="MobiDB-lite"/>
    </source>
</evidence>
<dbReference type="PANTHER" id="PTHR45734:SF3">
    <property type="entry name" value="TENSIN-1"/>
    <property type="match status" value="1"/>
</dbReference>
<keyword evidence="16" id="KW-1185">Reference proteome</keyword>
<dbReference type="SMART" id="SM00252">
    <property type="entry name" value="SH2"/>
    <property type="match status" value="1"/>
</dbReference>
<dbReference type="InterPro" id="IPR036860">
    <property type="entry name" value="SH2_dom_sf"/>
</dbReference>
<evidence type="ECO:0000256" key="1">
    <source>
        <dbReference type="ARBA" id="ARBA00004246"/>
    </source>
</evidence>
<dbReference type="Gene3D" id="2.30.29.30">
    <property type="entry name" value="Pleckstrin-homology domain (PH domain)/Phosphotyrosine-binding domain (PTB)"/>
    <property type="match status" value="1"/>
</dbReference>
<dbReference type="CTD" id="565181"/>
<feature type="compositionally biased region" description="Polar residues" evidence="11">
    <location>
        <begin position="1326"/>
        <end position="1340"/>
    </location>
</feature>
<feature type="compositionally biased region" description="Basic and acidic residues" evidence="11">
    <location>
        <begin position="705"/>
        <end position="716"/>
    </location>
</feature>
<feature type="compositionally biased region" description="Low complexity" evidence="11">
    <location>
        <begin position="911"/>
        <end position="925"/>
    </location>
</feature>
<gene>
    <name evidence="17" type="primary">tns1a</name>
</gene>
<dbReference type="RefSeq" id="XP_031414034.1">
    <property type="nucleotide sequence ID" value="XM_031558174.2"/>
</dbReference>
<comment type="subcellular location">
    <subcellularLocation>
        <location evidence="1">Cell junction</location>
        <location evidence="1">Focal adhesion</location>
    </subcellularLocation>
</comment>
<feature type="domain" description="C2 tensin-type" evidence="15">
    <location>
        <begin position="318"/>
        <end position="444"/>
    </location>
</feature>
<dbReference type="SUPFAM" id="SSF49562">
    <property type="entry name" value="C2 domain (Calcium/lipid-binding domain, CaLB)"/>
    <property type="match status" value="1"/>
</dbReference>
<dbReference type="Gene3D" id="2.60.40.1110">
    <property type="match status" value="1"/>
</dbReference>
<organism evidence="16 17">
    <name type="scientific">Clupea harengus</name>
    <name type="common">Atlantic herring</name>
    <dbReference type="NCBI Taxonomy" id="7950"/>
    <lineage>
        <taxon>Eukaryota</taxon>
        <taxon>Metazoa</taxon>
        <taxon>Chordata</taxon>
        <taxon>Craniata</taxon>
        <taxon>Vertebrata</taxon>
        <taxon>Euteleostomi</taxon>
        <taxon>Actinopterygii</taxon>
        <taxon>Neopterygii</taxon>
        <taxon>Teleostei</taxon>
        <taxon>Clupei</taxon>
        <taxon>Clupeiformes</taxon>
        <taxon>Clupeoidei</taxon>
        <taxon>Clupeidae</taxon>
        <taxon>Clupea</taxon>
    </lineage>
</organism>
<feature type="compositionally biased region" description="Low complexity" evidence="11">
    <location>
        <begin position="1016"/>
        <end position="1029"/>
    </location>
</feature>
<dbReference type="PROSITE" id="PS50001">
    <property type="entry name" value="SH2"/>
    <property type="match status" value="1"/>
</dbReference>
<protein>
    <submittedName>
        <fullName evidence="17">Tensin</fullName>
    </submittedName>
</protein>
<dbReference type="GO" id="GO:0005925">
    <property type="term" value="C:focal adhesion"/>
    <property type="evidence" value="ECO:0007669"/>
    <property type="project" value="UniProtKB-SubCell"/>
</dbReference>
<evidence type="ECO:0000256" key="2">
    <source>
        <dbReference type="ARBA" id="ARBA00007881"/>
    </source>
</evidence>
<feature type="compositionally biased region" description="Polar residues" evidence="11">
    <location>
        <begin position="1406"/>
        <end position="1424"/>
    </location>
</feature>
<keyword evidence="8" id="KW-0965">Cell junction</keyword>
<dbReference type="InterPro" id="IPR000980">
    <property type="entry name" value="SH2"/>
</dbReference>
<evidence type="ECO:0000313" key="16">
    <source>
        <dbReference type="Proteomes" id="UP000515152"/>
    </source>
</evidence>
<keyword evidence="9 10" id="KW-0727">SH2 domain</keyword>
<dbReference type="PROSITE" id="PS51182">
    <property type="entry name" value="C2_TENSIN"/>
    <property type="match status" value="1"/>
</dbReference>
<dbReference type="FunFam" id="3.90.190.10:FF:000010">
    <property type="entry name" value="tensin-1 isoform X2"/>
    <property type="match status" value="1"/>
</dbReference>
<feature type="region of interest" description="Disordered" evidence="11">
    <location>
        <begin position="1064"/>
        <end position="1120"/>
    </location>
</feature>
<evidence type="ECO:0000256" key="7">
    <source>
        <dbReference type="ARBA" id="ARBA00022912"/>
    </source>
</evidence>
<feature type="compositionally biased region" description="Polar residues" evidence="11">
    <location>
        <begin position="772"/>
        <end position="785"/>
    </location>
</feature>
<keyword evidence="5" id="KW-0378">Hydrolase</keyword>
<keyword evidence="6" id="KW-0862">Zinc</keyword>
<sequence length="1791" mass="194102">MARLNWCLAAVISWGKFLFSCFFPLRSARRDQPEDFEGVHSHTFKVKAFKKVVCCSVCKTAVTKEGLVCKGCQLSCHKKCEVKVTSSCTTATNFELNAPTHQKKIQPPTAELPLKHVETPGSTKSNRSQDSRQRPSRSLSMIQNLDDTEVDLVYITERIISLSFPTGSDEHSYTSHLKDVAAMMRSKHGEHYLVLNLSDRRNDITKLNPKVMDFGWPDQHAPALDKICSICKAMDTWLNADVHNVVVLHNKGNRGRTGVVIAAYMHYSNISASADQALDRFAMKRFYEDKALPVGQPSQRRYVQYFSGLLSGHIKINNKPLFLHHVIMHGIPNFEAKGGCRPFLKIYQGMQPIYTSGIYNVQGDSSTSICITIEPGLLLKGDILLKCYHKRFRNPSRDVIFRVQFHTCAVHDLAVVFTKNELDETFKDDRFPEYGKVEFIFSFGPEKIRGLDHLENGPSVSVDYSTLDPLIRWDSYENFNKRCEDTTDDVVHTLGPVDGSLYAKIRKKDSTEGIVSVNGLPPAERAHPPLQQVVAVANHALPLPVVNHALPVVDHALSVSSDSGNSTASVKTDRTDDPQSQPGGAGGGGGACVIQSGAEPPLSPREKRELEQLLSGLEGGPQQQHQARQGYPSPGGGGSPAAGGILHLVPAQIHVNGRGGIRTILAAAGATDDRDEAERETDILDDELPGADISADSLLTISSLDGHETPATDSHRHSVYQTPQQQQQPSDSTTVDIEGPSALPELRSGRREMPVHQVHGSASAQERLIDYNDQNGSMYRSQSYGATPALDAGRNDASRHLPQTPERSTSSREAVQRGLNAWHQYGLVDDPFFGPMSGLSRFPTSPSGASQNDVEQSIEALNMLMLDLEPTQTPVPKSQSAPPGDNPSLYQTPFAQNYPRPSYQGDQAIHSYASGYPPSSSASYGQFSQRSSPAYPPMSPSAEPHRGAFHLHHSSSPTHPQEAYVHRGGPGSPTPTLAHPQPLKPQSAFSQGGGGGSVCYTPELQGMSPYPPTQRSYSASSSPLPSVTPAREVDPEEESLNLSGLVAHRIAEYNARIRGISASLSPQPERHRSYSFSGSRSHTVTPDEAMSSMRRRTTSEGQYHNGHEERPGHGSASRTPVSPEFVTVIASNPGGRPREVHMHSYREAYDDTPDGGAPTSPTPSAGGRSPSGMAKTPLSALGLKAQSPDDVLMQQSSSDSDSSDEMEEPRGYIGPVAHVGARGPPMSPVHQHPLYPAEAMERGAPPSHGINPPLSPLSTGHRPEGHFPTPDSAMRVASPPNPASNMGYPLNTSEFTHPHFYPDPLGYLDPQEATVNIMGVHRVPGSPNTLHRTVATNTAPSPVLQRRLANQSSPATGRRGPPGNDSPIRHVGAATTRAVPLSPTMGRHAQSPGGAGSASPERRPSGQASPDFSPGHQSRQSSASGGYGHSAEPGSQPMLPDKRYTPSLERPSATPTEGFMNRKMSSPAPSGTSTPIMPPHAQSEPAIVSIYADGPPDIKLNVKFVQDTSKFWYKPDISREQAICVLKDREPGAFVIRDSHSFKGAYGLAMKVASPPPTVQQTKKVGDITNELVRHFLIETSAKGVRLKGCPNEPYFGCLSALVYQHSMTPLALPCKLMIPTRDPNEEAIELATPTSSTIDLLKQGAGPKVPDEFHACNVLYINSVDMESLTGPQAIAKAISETLAAQPQPSATVVHFKVSTQGITLTDNQRKIFFRRHYPINTVTYCNLDPQDRKWNRTEGGAAKFFGFVARKQGSTTDNVSHLFAELEADQPASAIVSFVSKVMLGAPKQ</sequence>
<accession>A0A6P8EQ60</accession>
<dbReference type="CDD" id="cd20888">
    <property type="entry name" value="C1_TNS1_v"/>
    <property type="match status" value="1"/>
</dbReference>
<dbReference type="CDD" id="cd01213">
    <property type="entry name" value="PTB_tensin"/>
    <property type="match status" value="1"/>
</dbReference>
<dbReference type="Gene3D" id="3.30.60.20">
    <property type="match status" value="1"/>
</dbReference>
<evidence type="ECO:0000256" key="9">
    <source>
        <dbReference type="ARBA" id="ARBA00022999"/>
    </source>
</evidence>
<dbReference type="SMART" id="SM01326">
    <property type="entry name" value="PTEN_C2"/>
    <property type="match status" value="1"/>
</dbReference>
<feature type="compositionally biased region" description="Polar residues" evidence="11">
    <location>
        <begin position="1463"/>
        <end position="1475"/>
    </location>
</feature>
<dbReference type="FunFam" id="3.30.505.10:FF:000002">
    <property type="entry name" value="Tensin 1"/>
    <property type="match status" value="1"/>
</dbReference>
<evidence type="ECO:0000256" key="8">
    <source>
        <dbReference type="ARBA" id="ARBA00022949"/>
    </source>
</evidence>
<dbReference type="InterPro" id="IPR035892">
    <property type="entry name" value="C2_domain_sf"/>
</dbReference>
<dbReference type="InterPro" id="IPR003595">
    <property type="entry name" value="Tyr_Pase_cat"/>
</dbReference>
<dbReference type="PANTHER" id="PTHR45734">
    <property type="entry name" value="TENSIN"/>
    <property type="match status" value="1"/>
</dbReference>
<dbReference type="Pfam" id="PF00130">
    <property type="entry name" value="C1_1"/>
    <property type="match status" value="1"/>
</dbReference>
<feature type="domain" description="SH2" evidence="12">
    <location>
        <begin position="1512"/>
        <end position="1621"/>
    </location>
</feature>
<feature type="domain" description="Phosphatase tensin-type" evidence="14">
    <location>
        <begin position="141"/>
        <end position="313"/>
    </location>
</feature>
<dbReference type="PROSITE" id="PS51181">
    <property type="entry name" value="PPASE_TENSIN"/>
    <property type="match status" value="1"/>
</dbReference>
<evidence type="ECO:0000256" key="10">
    <source>
        <dbReference type="PROSITE-ProRule" id="PRU00191"/>
    </source>
</evidence>
<dbReference type="GO" id="GO:0046872">
    <property type="term" value="F:metal ion binding"/>
    <property type="evidence" value="ECO:0007669"/>
    <property type="project" value="UniProtKB-KW"/>
</dbReference>
<evidence type="ECO:0000259" key="14">
    <source>
        <dbReference type="PROSITE" id="PS51181"/>
    </source>
</evidence>
<feature type="compositionally biased region" description="Polar residues" evidence="11">
    <location>
        <begin position="559"/>
        <end position="570"/>
    </location>
</feature>
<dbReference type="SUPFAM" id="SSF52799">
    <property type="entry name" value="(Phosphotyrosine protein) phosphatases II"/>
    <property type="match status" value="1"/>
</dbReference>
<dbReference type="PROSITE" id="PS00479">
    <property type="entry name" value="ZF_DAG_PE_1"/>
    <property type="match status" value="1"/>
</dbReference>
<keyword evidence="7" id="KW-0904">Protein phosphatase</keyword>
<dbReference type="Gene3D" id="3.30.505.10">
    <property type="entry name" value="SH2 domain"/>
    <property type="match status" value="1"/>
</dbReference>
<dbReference type="SUPFAM" id="SSF50729">
    <property type="entry name" value="PH domain-like"/>
    <property type="match status" value="1"/>
</dbReference>
<feature type="region of interest" description="Disordered" evidence="11">
    <location>
        <begin position="1190"/>
        <end position="1211"/>
    </location>
</feature>
<dbReference type="InterPro" id="IPR029023">
    <property type="entry name" value="Tensin_phosphatase"/>
</dbReference>
<dbReference type="CDD" id="cd09927">
    <property type="entry name" value="SH2_Tensin_like"/>
    <property type="match status" value="1"/>
</dbReference>
<dbReference type="InterPro" id="IPR029021">
    <property type="entry name" value="Prot-tyrosine_phosphatase-like"/>
</dbReference>
<evidence type="ECO:0000313" key="17">
    <source>
        <dbReference type="RefSeq" id="XP_031414034.1"/>
    </source>
</evidence>
<dbReference type="GeneID" id="105894531"/>
<feature type="compositionally biased region" description="Low complexity" evidence="11">
    <location>
        <begin position="721"/>
        <end position="734"/>
    </location>
</feature>
<keyword evidence="4" id="KW-0479">Metal-binding</keyword>
<feature type="domain" description="Phorbol-ester/DAG-type" evidence="13">
    <location>
        <begin position="41"/>
        <end position="88"/>
    </location>
</feature>
<reference evidence="17" key="1">
    <citation type="submission" date="2025-08" db="UniProtKB">
        <authorList>
            <consortium name="RefSeq"/>
        </authorList>
    </citation>
    <scope>IDENTIFICATION</scope>
</reference>
<dbReference type="InterPro" id="IPR033929">
    <property type="entry name" value="Tensin_PTB"/>
</dbReference>
<dbReference type="FunFam" id="2.60.40.1110:FF:000002">
    <property type="entry name" value="tensin-1 isoform X2"/>
    <property type="match status" value="1"/>
</dbReference>
<feature type="compositionally biased region" description="Polar residues" evidence="11">
    <location>
        <begin position="871"/>
        <end position="881"/>
    </location>
</feature>
<dbReference type="Pfam" id="PF08416">
    <property type="entry name" value="PTB"/>
    <property type="match status" value="1"/>
</dbReference>
<dbReference type="SMART" id="SM00462">
    <property type="entry name" value="PTB"/>
    <property type="match status" value="1"/>
</dbReference>
<feature type="region of interest" description="Disordered" evidence="11">
    <location>
        <begin position="1321"/>
        <end position="1481"/>
    </location>
</feature>
<feature type="region of interest" description="Disordered" evidence="11">
    <location>
        <begin position="1148"/>
        <end position="1176"/>
    </location>
</feature>
<feature type="region of interest" description="Disordered" evidence="11">
    <location>
        <begin position="1244"/>
        <end position="1267"/>
    </location>
</feature>
<feature type="region of interest" description="Disordered" evidence="11">
    <location>
        <begin position="871"/>
        <end position="1039"/>
    </location>
</feature>
<evidence type="ECO:0000256" key="4">
    <source>
        <dbReference type="ARBA" id="ARBA00022723"/>
    </source>
</evidence>
<evidence type="ECO:0000256" key="6">
    <source>
        <dbReference type="ARBA" id="ARBA00022833"/>
    </source>
</evidence>
<dbReference type="InterPro" id="IPR051484">
    <property type="entry name" value="Tensin_PTEN_phosphatase"/>
</dbReference>
<name>A0A6P8EQ60_CLUHA</name>
<dbReference type="GO" id="GO:0010761">
    <property type="term" value="P:fibroblast migration"/>
    <property type="evidence" value="ECO:0007669"/>
    <property type="project" value="TreeGrafter"/>
</dbReference>
<dbReference type="SUPFAM" id="SSF55550">
    <property type="entry name" value="SH2 domain"/>
    <property type="match status" value="1"/>
</dbReference>
<dbReference type="InterPro" id="IPR014020">
    <property type="entry name" value="Tensin_C2-dom"/>
</dbReference>
<dbReference type="Gene3D" id="3.90.190.10">
    <property type="entry name" value="Protein tyrosine phosphatase superfamily"/>
    <property type="match status" value="1"/>
</dbReference>
<dbReference type="SMART" id="SM00404">
    <property type="entry name" value="PTPc_motif"/>
    <property type="match status" value="1"/>
</dbReference>
<dbReference type="OrthoDB" id="6273691at2759"/>
<dbReference type="Pfam" id="PF10409">
    <property type="entry name" value="PTEN_C2"/>
    <property type="match status" value="1"/>
</dbReference>
<evidence type="ECO:0000259" key="13">
    <source>
        <dbReference type="PROSITE" id="PS50081"/>
    </source>
</evidence>
<dbReference type="InterPro" id="IPR006020">
    <property type="entry name" value="PTB/PI_dom"/>
</dbReference>
<feature type="compositionally biased region" description="Polar residues" evidence="11">
    <location>
        <begin position="1074"/>
        <end position="1084"/>
    </location>
</feature>
<dbReference type="InterPro" id="IPR035012">
    <property type="entry name" value="Tensin-like_SH2"/>
</dbReference>
<evidence type="ECO:0000259" key="15">
    <source>
        <dbReference type="PROSITE" id="PS51182"/>
    </source>
</evidence>
<dbReference type="FunFam" id="2.30.29.30:FF:000039">
    <property type="entry name" value="Tensin 1"/>
    <property type="match status" value="1"/>
</dbReference>
<evidence type="ECO:0000256" key="3">
    <source>
        <dbReference type="ARBA" id="ARBA00022553"/>
    </source>
</evidence>
<dbReference type="InterPro" id="IPR002219">
    <property type="entry name" value="PKC_DAG/PE"/>
</dbReference>
<comment type="similarity">
    <text evidence="2">Belongs to the PTEN phosphatase protein family.</text>
</comment>
<dbReference type="GO" id="GO:0004721">
    <property type="term" value="F:phosphoprotein phosphatase activity"/>
    <property type="evidence" value="ECO:0007669"/>
    <property type="project" value="UniProtKB-KW"/>
</dbReference>
<feature type="region of interest" description="Disordered" evidence="11">
    <location>
        <begin position="704"/>
        <end position="814"/>
    </location>
</feature>
<dbReference type="Proteomes" id="UP000515152">
    <property type="component" value="Chromosome 21"/>
</dbReference>
<dbReference type="SUPFAM" id="SSF57889">
    <property type="entry name" value="Cysteine-rich domain"/>
    <property type="match status" value="1"/>
</dbReference>
<dbReference type="PROSITE" id="PS50081">
    <property type="entry name" value="ZF_DAG_PE_2"/>
    <property type="match status" value="1"/>
</dbReference>
<evidence type="ECO:0000259" key="12">
    <source>
        <dbReference type="PROSITE" id="PS50001"/>
    </source>
</evidence>
<evidence type="ECO:0000256" key="5">
    <source>
        <dbReference type="ARBA" id="ARBA00022801"/>
    </source>
</evidence>
<keyword evidence="3" id="KW-0597">Phosphoprotein</keyword>
<dbReference type="InterPro" id="IPR011993">
    <property type="entry name" value="PH-like_dom_sf"/>
</dbReference>
<dbReference type="Pfam" id="PF00017">
    <property type="entry name" value="SH2"/>
    <property type="match status" value="1"/>
</dbReference>
<feature type="compositionally biased region" description="Low complexity" evidence="11">
    <location>
        <begin position="612"/>
        <end position="624"/>
    </location>
</feature>
<feature type="region of interest" description="Disordered" evidence="11">
    <location>
        <begin position="99"/>
        <end position="141"/>
    </location>
</feature>
<dbReference type="KEGG" id="char:105894531"/>
<dbReference type="InterPro" id="IPR013625">
    <property type="entry name" value="PTB"/>
</dbReference>
<proteinExistence type="inferred from homology"/>
<feature type="region of interest" description="Disordered" evidence="11">
    <location>
        <begin position="559"/>
        <end position="644"/>
    </location>
</feature>
<dbReference type="InterPro" id="IPR046349">
    <property type="entry name" value="C1-like_sf"/>
</dbReference>